<evidence type="ECO:0000259" key="3">
    <source>
        <dbReference type="Pfam" id="PF00303"/>
    </source>
</evidence>
<dbReference type="KEGG" id="ast:Asulf_02132"/>
<dbReference type="GO" id="GO:0006231">
    <property type="term" value="P:dTMP biosynthetic process"/>
    <property type="evidence" value="ECO:0007669"/>
    <property type="project" value="TreeGrafter"/>
</dbReference>
<keyword evidence="1" id="KW-0489">Methyltransferase</keyword>
<evidence type="ECO:0000313" key="5">
    <source>
        <dbReference type="Proteomes" id="UP000013307"/>
    </source>
</evidence>
<dbReference type="AlphaFoldDB" id="N0BGG4"/>
<dbReference type="InterPro" id="IPR023451">
    <property type="entry name" value="Thymidate_synth/dCMP_Mease_dom"/>
</dbReference>
<dbReference type="HOGENOM" id="CLU_643417_0_0_2"/>
<sequence>MREVMIVSRTWEQAKEMLLKKIVSEGKKYLSRFGDTLRCEPSLVVVEKPDYFFDIEHDFSGWTFCGESYLSRVEKVLDICAEKIKSSPYTRRVSIPIWMPKDHHCRNPPAITEISLLPVKELHATAYIRSLDAYNFFMHNADFITFVLDYVAEKAGFDVGSAGFIASIPHIYLRDLKHIDLDSDYEEITGFHPLAVHLKEDYLSTAWHSAMEVVYHNGMTKRTEWGEIFEGQKESKFVQRLFIEVKNPYEHQIHDKAPFTKKYAIDYAHDYMICAKFIDRPVNERILKEGETYTYAERARYCERDDLIVDQLYTVIEKLKQDRYRRDCYVGISRIWDLKSDEPPCLRGYQFVGDHDHLKGIFYMRSNDIYGAMHANAYAFSTLTQYVAELTGFQRHKYYHFAVDAHIYGEFLKAVKEILEPETPSFFDKT</sequence>
<dbReference type="Pfam" id="PF00303">
    <property type="entry name" value="Thymidylat_synt"/>
    <property type="match status" value="2"/>
</dbReference>
<gene>
    <name evidence="4" type="ORF">Asulf_02132</name>
</gene>
<reference evidence="4 5" key="1">
    <citation type="journal article" date="2013" name="Genome Announc.">
        <title>Complete Genome Sequence of the Thermophilic and Facultatively Chemolithoautotrophic Sulfate Reducer Archaeoglobus sulfaticallidus Strain PM70-1T.</title>
        <authorList>
            <person name="Stokke R."/>
            <person name="Hocking W.P."/>
            <person name="Steinsbu B.O."/>
            <person name="Steen I.H."/>
        </authorList>
    </citation>
    <scope>NUCLEOTIDE SEQUENCE [LARGE SCALE GENOMIC DNA]</scope>
    <source>
        <strain evidence="4">PM70-1</strain>
    </source>
</reference>
<dbReference type="RefSeq" id="WP_015591684.1">
    <property type="nucleotide sequence ID" value="NC_021169.1"/>
</dbReference>
<dbReference type="EMBL" id="CP005290">
    <property type="protein sequence ID" value="AGK62088.1"/>
    <property type="molecule type" value="Genomic_DNA"/>
</dbReference>
<evidence type="ECO:0000256" key="1">
    <source>
        <dbReference type="ARBA" id="ARBA00022603"/>
    </source>
</evidence>
<organism evidence="4 5">
    <name type="scientific">Archaeoglobus sulfaticallidus PM70-1</name>
    <dbReference type="NCBI Taxonomy" id="387631"/>
    <lineage>
        <taxon>Archaea</taxon>
        <taxon>Methanobacteriati</taxon>
        <taxon>Methanobacteriota</taxon>
        <taxon>Archaeoglobi</taxon>
        <taxon>Archaeoglobales</taxon>
        <taxon>Archaeoglobaceae</taxon>
        <taxon>Archaeoglobus</taxon>
    </lineage>
</organism>
<proteinExistence type="predicted"/>
<dbReference type="Proteomes" id="UP000013307">
    <property type="component" value="Chromosome"/>
</dbReference>
<dbReference type="GO" id="GO:0005829">
    <property type="term" value="C:cytosol"/>
    <property type="evidence" value="ECO:0007669"/>
    <property type="project" value="TreeGrafter"/>
</dbReference>
<dbReference type="SUPFAM" id="SSF55831">
    <property type="entry name" value="Thymidylate synthase/dCMP hydroxymethylase"/>
    <property type="match status" value="2"/>
</dbReference>
<evidence type="ECO:0000313" key="4">
    <source>
        <dbReference type="EMBL" id="AGK62088.1"/>
    </source>
</evidence>
<dbReference type="STRING" id="387631.Asulf_02132"/>
<evidence type="ECO:0000256" key="2">
    <source>
        <dbReference type="ARBA" id="ARBA00022679"/>
    </source>
</evidence>
<dbReference type="PANTHER" id="PTHR11548:SF1">
    <property type="entry name" value="THYMIDYLATE SYNTHASE 1"/>
    <property type="match status" value="1"/>
</dbReference>
<dbReference type="InterPro" id="IPR036926">
    <property type="entry name" value="Thymidate_synth/dCMP_Mease_sf"/>
</dbReference>
<dbReference type="GeneID" id="15393765"/>
<protein>
    <recommendedName>
        <fullName evidence="3">Thymidylate synthase/dCMP hydroxymethylase domain-containing protein</fullName>
    </recommendedName>
</protein>
<keyword evidence="2" id="KW-0808">Transferase</keyword>
<dbReference type="InterPro" id="IPR045097">
    <property type="entry name" value="Thymidate_synth/dCMP_Mease"/>
</dbReference>
<feature type="domain" description="Thymidylate synthase/dCMP hydroxymethylase" evidence="3">
    <location>
        <begin position="291"/>
        <end position="422"/>
    </location>
</feature>
<accession>N0BGG4</accession>
<dbReference type="PANTHER" id="PTHR11548">
    <property type="entry name" value="THYMIDYLATE SYNTHASE 1"/>
    <property type="match status" value="1"/>
</dbReference>
<dbReference type="Gene3D" id="3.30.572.10">
    <property type="entry name" value="Thymidylate synthase/dCMP hydroxymethylase domain"/>
    <property type="match status" value="2"/>
</dbReference>
<dbReference type="GO" id="GO:0004799">
    <property type="term" value="F:thymidylate synthase activity"/>
    <property type="evidence" value="ECO:0007669"/>
    <property type="project" value="TreeGrafter"/>
</dbReference>
<dbReference type="GO" id="GO:0032259">
    <property type="term" value="P:methylation"/>
    <property type="evidence" value="ECO:0007669"/>
    <property type="project" value="UniProtKB-KW"/>
</dbReference>
<dbReference type="eggNOG" id="arCOG03214">
    <property type="taxonomic scope" value="Archaea"/>
</dbReference>
<keyword evidence="5" id="KW-1185">Reference proteome</keyword>
<name>N0BGG4_9EURY</name>
<feature type="domain" description="Thymidylate synthase/dCMP hydroxymethylase" evidence="3">
    <location>
        <begin position="78"/>
        <end position="180"/>
    </location>
</feature>